<dbReference type="EMBL" id="JAJTJA010000005">
    <property type="protein sequence ID" value="KAH8699116.1"/>
    <property type="molecule type" value="Genomic_DNA"/>
</dbReference>
<comment type="caution">
    <text evidence="1">The sequence shown here is derived from an EMBL/GenBank/DDBJ whole genome shotgun (WGS) entry which is preliminary data.</text>
</comment>
<dbReference type="GeneID" id="70244272"/>
<reference evidence="1" key="1">
    <citation type="submission" date="2021-12" db="EMBL/GenBank/DDBJ databases">
        <title>Convergent genome expansion in fungi linked to evolution of root-endophyte symbiosis.</title>
        <authorList>
            <consortium name="DOE Joint Genome Institute"/>
            <person name="Ke Y.-H."/>
            <person name="Bonito G."/>
            <person name="Liao H.-L."/>
            <person name="Looney B."/>
            <person name="Rojas-Flechas A."/>
            <person name="Nash J."/>
            <person name="Hameed K."/>
            <person name="Schadt C."/>
            <person name="Martin F."/>
            <person name="Crous P.W."/>
            <person name="Miettinen O."/>
            <person name="Magnuson J.K."/>
            <person name="Labbe J."/>
            <person name="Jacobson D."/>
            <person name="Doktycz M.J."/>
            <person name="Veneault-Fourrey C."/>
            <person name="Kuo A."/>
            <person name="Mondo S."/>
            <person name="Calhoun S."/>
            <person name="Riley R."/>
            <person name="Ohm R."/>
            <person name="LaButti K."/>
            <person name="Andreopoulos B."/>
            <person name="Pangilinan J."/>
            <person name="Nolan M."/>
            <person name="Tritt A."/>
            <person name="Clum A."/>
            <person name="Lipzen A."/>
            <person name="Daum C."/>
            <person name="Barry K."/>
            <person name="Grigoriev I.V."/>
            <person name="Vilgalys R."/>
        </authorList>
    </citation>
    <scope>NUCLEOTIDE SEQUENCE</scope>
    <source>
        <strain evidence="1">PMI_201</strain>
    </source>
</reference>
<keyword evidence="2" id="KW-1185">Reference proteome</keyword>
<sequence>MGMRMDDRHGTRVNNQDIIKSIGILLKDQEEAIYAKLHVELQTQSEEIKRSFRTELRPLQNGFDRFRLDELSKYAYDPDARVTKNELTHAADVKNDLLILWKDNMYRQATFSRAFMNRYQIPVTQFAYGDLHIPTQALGAVNIRSNLQWLDTWQTCSISFINLPFERQRQFLEFKDGLRRICDRVIGAWITSTEEEIPFPDPETQETYEDLVTSYNQYQLD</sequence>
<accession>A0AAD4PZK3</accession>
<dbReference type="RefSeq" id="XP_046073580.1">
    <property type="nucleotide sequence ID" value="XM_046213985.1"/>
</dbReference>
<evidence type="ECO:0000313" key="1">
    <source>
        <dbReference type="EMBL" id="KAH8699116.1"/>
    </source>
</evidence>
<organism evidence="1 2">
    <name type="scientific">Talaromyces proteolyticus</name>
    <dbReference type="NCBI Taxonomy" id="1131652"/>
    <lineage>
        <taxon>Eukaryota</taxon>
        <taxon>Fungi</taxon>
        <taxon>Dikarya</taxon>
        <taxon>Ascomycota</taxon>
        <taxon>Pezizomycotina</taxon>
        <taxon>Eurotiomycetes</taxon>
        <taxon>Eurotiomycetidae</taxon>
        <taxon>Eurotiales</taxon>
        <taxon>Trichocomaceae</taxon>
        <taxon>Talaromyces</taxon>
        <taxon>Talaromyces sect. Bacilispori</taxon>
    </lineage>
</organism>
<gene>
    <name evidence="1" type="ORF">BGW36DRAFT_358624</name>
</gene>
<evidence type="ECO:0000313" key="2">
    <source>
        <dbReference type="Proteomes" id="UP001201262"/>
    </source>
</evidence>
<dbReference type="Proteomes" id="UP001201262">
    <property type="component" value="Unassembled WGS sequence"/>
</dbReference>
<dbReference type="AlphaFoldDB" id="A0AAD4PZK3"/>
<name>A0AAD4PZK3_9EURO</name>
<protein>
    <submittedName>
        <fullName evidence="1">Uncharacterized protein</fullName>
    </submittedName>
</protein>
<proteinExistence type="predicted"/>